<dbReference type="EMBL" id="JARIHO010000046">
    <property type="protein sequence ID" value="KAJ7323563.1"/>
    <property type="molecule type" value="Genomic_DNA"/>
</dbReference>
<evidence type="ECO:0000313" key="1">
    <source>
        <dbReference type="EMBL" id="KAJ7300842.1"/>
    </source>
</evidence>
<keyword evidence="3" id="KW-1185">Reference proteome</keyword>
<evidence type="ECO:0000313" key="2">
    <source>
        <dbReference type="EMBL" id="KAJ7323563.1"/>
    </source>
</evidence>
<comment type="caution">
    <text evidence="2">The sequence shown here is derived from an EMBL/GenBank/DDBJ whole genome shotgun (WGS) entry which is preliminary data.</text>
</comment>
<evidence type="ECO:0000313" key="3">
    <source>
        <dbReference type="Proteomes" id="UP001218218"/>
    </source>
</evidence>
<dbReference type="AlphaFoldDB" id="A0AAD6ZI77"/>
<name>A0AAD6ZI77_9AGAR</name>
<organism evidence="2 3">
    <name type="scientific">Mycena albidolilacea</name>
    <dbReference type="NCBI Taxonomy" id="1033008"/>
    <lineage>
        <taxon>Eukaryota</taxon>
        <taxon>Fungi</taxon>
        <taxon>Dikarya</taxon>
        <taxon>Basidiomycota</taxon>
        <taxon>Agaricomycotina</taxon>
        <taxon>Agaricomycetes</taxon>
        <taxon>Agaricomycetidae</taxon>
        <taxon>Agaricales</taxon>
        <taxon>Marasmiineae</taxon>
        <taxon>Mycenaceae</taxon>
        <taxon>Mycena</taxon>
    </lineage>
</organism>
<dbReference type="Proteomes" id="UP001218218">
    <property type="component" value="Unassembled WGS sequence"/>
</dbReference>
<accession>A0AAD6ZI77</accession>
<proteinExistence type="predicted"/>
<gene>
    <name evidence="2" type="ORF">DFH08DRAFT_817598</name>
    <name evidence="1" type="ORF">DFH08DRAFT_828119</name>
</gene>
<protein>
    <submittedName>
        <fullName evidence="2">Uncharacterized protein</fullName>
    </submittedName>
</protein>
<reference evidence="2" key="1">
    <citation type="submission" date="2023-03" db="EMBL/GenBank/DDBJ databases">
        <title>Massive genome expansion in bonnet fungi (Mycena s.s.) driven by repeated elements and novel gene families across ecological guilds.</title>
        <authorList>
            <consortium name="Lawrence Berkeley National Laboratory"/>
            <person name="Harder C.B."/>
            <person name="Miyauchi S."/>
            <person name="Viragh M."/>
            <person name="Kuo A."/>
            <person name="Thoen E."/>
            <person name="Andreopoulos B."/>
            <person name="Lu D."/>
            <person name="Skrede I."/>
            <person name="Drula E."/>
            <person name="Henrissat B."/>
            <person name="Morin E."/>
            <person name="Kohler A."/>
            <person name="Barry K."/>
            <person name="LaButti K."/>
            <person name="Morin E."/>
            <person name="Salamov A."/>
            <person name="Lipzen A."/>
            <person name="Mereny Z."/>
            <person name="Hegedus B."/>
            <person name="Baldrian P."/>
            <person name="Stursova M."/>
            <person name="Weitz H."/>
            <person name="Taylor A."/>
            <person name="Grigoriev I.V."/>
            <person name="Nagy L.G."/>
            <person name="Martin F."/>
            <person name="Kauserud H."/>
        </authorList>
    </citation>
    <scope>NUCLEOTIDE SEQUENCE</scope>
    <source>
        <strain evidence="2">CBHHK002</strain>
    </source>
</reference>
<dbReference type="EMBL" id="JARIHO010000151">
    <property type="protein sequence ID" value="KAJ7300842.1"/>
    <property type="molecule type" value="Genomic_DNA"/>
</dbReference>
<sequence>MFTVPSLSCVAWNAFHPSAWLTAPLYPPSTEAQNTFPASTGFFTLLHSMYTKSNFSFEKLKISPKYSYKLGAPTRTFKSAWKFPPHSHGSSLVIFLGTPNNISKGAWDYPGNIPGSSQQPFCNSMDAPSQIRWVLPTSISGSNGSSH</sequence>